<dbReference type="Pfam" id="PF01400">
    <property type="entry name" value="Astacin"/>
    <property type="match status" value="1"/>
</dbReference>
<evidence type="ECO:0000313" key="6">
    <source>
        <dbReference type="WBParaSite" id="PTRK_0000535500.1"/>
    </source>
</evidence>
<name>A0A0N4ZCV0_PARTI</name>
<comment type="caution">
    <text evidence="2">Lacks conserved residue(s) required for the propagation of feature annotation.</text>
</comment>
<evidence type="ECO:0000256" key="1">
    <source>
        <dbReference type="ARBA" id="ARBA00023157"/>
    </source>
</evidence>
<keyword evidence="5" id="KW-1185">Reference proteome</keyword>
<keyword evidence="3" id="KW-0732">Signal</keyword>
<organism evidence="5 6">
    <name type="scientific">Parastrongyloides trichosuri</name>
    <name type="common">Possum-specific nematode worm</name>
    <dbReference type="NCBI Taxonomy" id="131310"/>
    <lineage>
        <taxon>Eukaryota</taxon>
        <taxon>Metazoa</taxon>
        <taxon>Ecdysozoa</taxon>
        <taxon>Nematoda</taxon>
        <taxon>Chromadorea</taxon>
        <taxon>Rhabditida</taxon>
        <taxon>Tylenchina</taxon>
        <taxon>Panagrolaimomorpha</taxon>
        <taxon>Strongyloidoidea</taxon>
        <taxon>Strongyloididae</taxon>
        <taxon>Parastrongyloides</taxon>
    </lineage>
</organism>
<protein>
    <submittedName>
        <fullName evidence="6">ZnMc domain-containing protein</fullName>
    </submittedName>
</protein>
<dbReference type="GO" id="GO:0004222">
    <property type="term" value="F:metalloendopeptidase activity"/>
    <property type="evidence" value="ECO:0007669"/>
    <property type="project" value="InterPro"/>
</dbReference>
<dbReference type="Gene3D" id="3.40.390.10">
    <property type="entry name" value="Collagenase (Catalytic Domain)"/>
    <property type="match status" value="1"/>
</dbReference>
<evidence type="ECO:0000313" key="5">
    <source>
        <dbReference type="Proteomes" id="UP000038045"/>
    </source>
</evidence>
<evidence type="ECO:0000259" key="4">
    <source>
        <dbReference type="PROSITE" id="PS51864"/>
    </source>
</evidence>
<feature type="disulfide bond" evidence="2">
    <location>
        <begin position="85"/>
        <end position="107"/>
    </location>
</feature>
<dbReference type="GO" id="GO:0006508">
    <property type="term" value="P:proteolysis"/>
    <property type="evidence" value="ECO:0007669"/>
    <property type="project" value="InterPro"/>
</dbReference>
<dbReference type="SMART" id="SM00235">
    <property type="entry name" value="ZnMc"/>
    <property type="match status" value="1"/>
</dbReference>
<sequence length="402" mass="45520">MKNNIIFILLISLSSSTYAGIYNDTKHRWNIPIYYKIEANATQYNETVRKGFDLIQNFTCLNFTEKSSLSISESGITFLQLGDNCYSDYIGKKEDNTTNLIYLGKNCRGNPVFIASLVAQVLGMFPEQTRHDRSSYVSINYTNIKTNTNLTFFNISDSRVTSDYNTFYDYGSTLHYFSKSFANDTKYNTINVTGKYSDRYQLMLGQKNTVTFGILKLLFSRYCNDSIIRGKGDSSEEEEETWCPNGGYPNPKNKSACVCPYPFGSDCATIIGDEDCSKRIILTEKEQSYTNEGSKVCNTLFIAPSNKKLNFTLVNLSSKDQTPCARASSMLEVKYKNSTEPMGLCFCGKINKQYSITTEGPNLYVLYNGGQQTDKVTYKVQVIEPKKKSNNTKQKTKKTKKS</sequence>
<reference evidence="6" key="1">
    <citation type="submission" date="2017-02" db="UniProtKB">
        <authorList>
            <consortium name="WormBaseParasite"/>
        </authorList>
    </citation>
    <scope>IDENTIFICATION</scope>
</reference>
<dbReference type="WBParaSite" id="PTRK_0000535500.1">
    <property type="protein sequence ID" value="PTRK_0000535500.1"/>
    <property type="gene ID" value="PTRK_0000535500"/>
</dbReference>
<evidence type="ECO:0000256" key="3">
    <source>
        <dbReference type="SAM" id="SignalP"/>
    </source>
</evidence>
<dbReference type="InterPro" id="IPR006026">
    <property type="entry name" value="Peptidase_Metallo"/>
</dbReference>
<keyword evidence="1 2" id="KW-1015">Disulfide bond</keyword>
<dbReference type="PANTHER" id="PTHR10127:SF793">
    <property type="entry name" value="ZINC METALLOPROTEINASE NAS-31"/>
    <property type="match status" value="1"/>
</dbReference>
<dbReference type="Proteomes" id="UP000038045">
    <property type="component" value="Unplaced"/>
</dbReference>
<dbReference type="PANTHER" id="PTHR10127">
    <property type="entry name" value="DISCOIDIN, CUB, EGF, LAMININ , AND ZINC METALLOPROTEASE DOMAIN CONTAINING"/>
    <property type="match status" value="1"/>
</dbReference>
<accession>A0A0N4ZCV0</accession>
<dbReference type="GO" id="GO:0008270">
    <property type="term" value="F:zinc ion binding"/>
    <property type="evidence" value="ECO:0007669"/>
    <property type="project" value="InterPro"/>
</dbReference>
<dbReference type="AlphaFoldDB" id="A0A0N4ZCV0"/>
<feature type="chain" id="PRO_5005891512" evidence="3">
    <location>
        <begin position="20"/>
        <end position="402"/>
    </location>
</feature>
<dbReference type="SUPFAM" id="SSF55486">
    <property type="entry name" value="Metalloproteases ('zincins'), catalytic domain"/>
    <property type="match status" value="1"/>
</dbReference>
<proteinExistence type="predicted"/>
<dbReference type="InterPro" id="IPR024079">
    <property type="entry name" value="MetalloPept_cat_dom_sf"/>
</dbReference>
<feature type="signal peptide" evidence="3">
    <location>
        <begin position="1"/>
        <end position="19"/>
    </location>
</feature>
<dbReference type="InterPro" id="IPR001506">
    <property type="entry name" value="Peptidase_M12A"/>
</dbReference>
<feature type="domain" description="Peptidase M12A" evidence="4">
    <location>
        <begin position="19"/>
        <end position="224"/>
    </location>
</feature>
<evidence type="ECO:0000256" key="2">
    <source>
        <dbReference type="PROSITE-ProRule" id="PRU01211"/>
    </source>
</evidence>
<dbReference type="PROSITE" id="PS51864">
    <property type="entry name" value="ASTACIN"/>
    <property type="match status" value="1"/>
</dbReference>